<reference evidence="1 2" key="1">
    <citation type="submission" date="2019-03" db="EMBL/GenBank/DDBJ databases">
        <title>Subsurface microbial communities from deep shales in Ohio and West Virginia, USA.</title>
        <authorList>
            <person name="Wrighton K."/>
        </authorList>
    </citation>
    <scope>NUCLEOTIDE SEQUENCE [LARGE SCALE GENOMIC DNA]</scope>
    <source>
        <strain evidence="1 2">DSMZ 11287</strain>
    </source>
</reference>
<proteinExistence type="predicted"/>
<dbReference type="Pfam" id="PF20137">
    <property type="entry name" value="BubE"/>
    <property type="match status" value="1"/>
</dbReference>
<sequence length="130" mass="15078">MMMNYKFVDTIPNEIKRGSIYISLKYNTAIHKCACGCGEEVVTPLSPTDWKLIYNGKSISLTPSIGNWSFKCQSHYWIKNNQVVWAGKMSKEEIIKGRKNDVKAKKKFHDNKDNESQNKLVQLLKKLFFK</sequence>
<accession>A0A4R8GEM8</accession>
<dbReference type="EMBL" id="SOEF01000015">
    <property type="protein sequence ID" value="TDX43625.1"/>
    <property type="molecule type" value="Genomic_DNA"/>
</dbReference>
<dbReference type="InterPro" id="IPR045384">
    <property type="entry name" value="DUF6527"/>
</dbReference>
<evidence type="ECO:0000313" key="1">
    <source>
        <dbReference type="EMBL" id="TDX43625.1"/>
    </source>
</evidence>
<dbReference type="Proteomes" id="UP000295472">
    <property type="component" value="Unassembled WGS sequence"/>
</dbReference>
<dbReference type="AlphaFoldDB" id="A0A4R8GEM8"/>
<name>A0A4R8GEM8_9FIRM</name>
<organism evidence="1 2">
    <name type="scientific">Halanaerobium congolense</name>
    <dbReference type="NCBI Taxonomy" id="54121"/>
    <lineage>
        <taxon>Bacteria</taxon>
        <taxon>Bacillati</taxon>
        <taxon>Bacillota</taxon>
        <taxon>Clostridia</taxon>
        <taxon>Halanaerobiales</taxon>
        <taxon>Halanaerobiaceae</taxon>
        <taxon>Halanaerobium</taxon>
    </lineage>
</organism>
<protein>
    <submittedName>
        <fullName evidence="1">Uncharacterized protein</fullName>
    </submittedName>
</protein>
<comment type="caution">
    <text evidence="1">The sequence shown here is derived from an EMBL/GenBank/DDBJ whole genome shotgun (WGS) entry which is preliminary data.</text>
</comment>
<evidence type="ECO:0000313" key="2">
    <source>
        <dbReference type="Proteomes" id="UP000295472"/>
    </source>
</evidence>
<dbReference type="GeneID" id="57012728"/>
<gene>
    <name evidence="1" type="ORF">C7954_1154</name>
</gene>
<dbReference type="RefSeq" id="WP_134059137.1">
    <property type="nucleotide sequence ID" value="NZ_SOEF01000015.1"/>
</dbReference>